<dbReference type="PRINTS" id="PR00133">
    <property type="entry name" value="GLHYDRLASE3"/>
</dbReference>
<keyword evidence="3" id="KW-0378">Hydrolase</keyword>
<keyword evidence="7" id="KW-1185">Reference proteome</keyword>
<reference evidence="6 7" key="1">
    <citation type="submission" date="2018-04" db="EMBL/GenBank/DDBJ databases">
        <title>Genomic Encyclopedia of Type Strains, Phase III (KMG-III): the genomes of soil and plant-associated and newly described type strains.</title>
        <authorList>
            <person name="Whitman W."/>
        </authorList>
    </citation>
    <scope>NUCLEOTIDE SEQUENCE [LARGE SCALE GENOMIC DNA]</scope>
    <source>
        <strain evidence="6 7">MA101b</strain>
    </source>
</reference>
<evidence type="ECO:0000313" key="6">
    <source>
        <dbReference type="EMBL" id="PTQ60239.1"/>
    </source>
</evidence>
<dbReference type="EMBL" id="QAOG01000003">
    <property type="protein sequence ID" value="PTQ60239.1"/>
    <property type="molecule type" value="Genomic_DNA"/>
</dbReference>
<evidence type="ECO:0000256" key="1">
    <source>
        <dbReference type="ARBA" id="ARBA00005336"/>
    </source>
</evidence>
<dbReference type="InterPro" id="IPR036962">
    <property type="entry name" value="Glyco_hydro_3_N_sf"/>
</dbReference>
<accession>A0A2T5GLP2</accession>
<dbReference type="PANTHER" id="PTHR42721:SF3">
    <property type="entry name" value="BETA-D-XYLOSIDASE 5-RELATED"/>
    <property type="match status" value="1"/>
</dbReference>
<dbReference type="InterPro" id="IPR013783">
    <property type="entry name" value="Ig-like_fold"/>
</dbReference>
<evidence type="ECO:0000256" key="4">
    <source>
        <dbReference type="SAM" id="SignalP"/>
    </source>
</evidence>
<keyword evidence="2 4" id="KW-0732">Signal</keyword>
<dbReference type="Gene3D" id="3.20.20.300">
    <property type="entry name" value="Glycoside hydrolase, family 3, N-terminal domain"/>
    <property type="match status" value="1"/>
</dbReference>
<evidence type="ECO:0000256" key="3">
    <source>
        <dbReference type="ARBA" id="ARBA00022801"/>
    </source>
</evidence>
<gene>
    <name evidence="6" type="ORF">C8J26_1949</name>
</gene>
<evidence type="ECO:0000256" key="2">
    <source>
        <dbReference type="ARBA" id="ARBA00022729"/>
    </source>
</evidence>
<dbReference type="Gene3D" id="2.60.40.10">
    <property type="entry name" value="Immunoglobulins"/>
    <property type="match status" value="1"/>
</dbReference>
<dbReference type="SUPFAM" id="SSF51445">
    <property type="entry name" value="(Trans)glycosidases"/>
    <property type="match status" value="1"/>
</dbReference>
<feature type="signal peptide" evidence="4">
    <location>
        <begin position="1"/>
        <end position="22"/>
    </location>
</feature>
<dbReference type="InterPro" id="IPR002772">
    <property type="entry name" value="Glyco_hydro_3_C"/>
</dbReference>
<feature type="domain" description="PA14" evidence="5">
    <location>
        <begin position="429"/>
        <end position="573"/>
    </location>
</feature>
<dbReference type="GO" id="GO:0009044">
    <property type="term" value="F:xylan 1,4-beta-xylosidase activity"/>
    <property type="evidence" value="ECO:0007669"/>
    <property type="project" value="InterPro"/>
</dbReference>
<dbReference type="PANTHER" id="PTHR42721">
    <property type="entry name" value="SUGAR HYDROLASE-RELATED"/>
    <property type="match status" value="1"/>
</dbReference>
<dbReference type="Pfam" id="PF01915">
    <property type="entry name" value="Glyco_hydro_3_C"/>
    <property type="match status" value="1"/>
</dbReference>
<sequence>MTAVGRLALAPIGLLLASSALAQTDPAVRSMTLDEKAAQLQSVAPAIPRLNLPAYDYWNEGLHGLARNGVATVFPQAIGLAATWDEALLRRVGDVVSTEARAKSNALPAGDRERYQGLTIWSPNINIFRDPRWGRGQETYGEDPYLTGRLGVAFIGGLQGPDLAHPKVIATPKHLAAHSGPEAGRDGFDVDISPHDREATYLPAFRMALTEGRALSTMCAYNSIHGVPVCASEPLLTQTLRNQWGFKGLIVSDCDAVGNIANYHNYRPDSASGSAAAIAAGMDFNCGKTYAALGDAVRRGLVPETTIDTSLTRTFAVRRMLGGAFGATSPWDRIKPTEFDTPAHRALALEAARKAMVLVQNNGVLPLKPSAKIAVIGPNADSVDVLEANYHGTAAAPVTPLAALRTAFGGVHYAQGSSIAEGVPVPVPDTALSLRAEYFRGSDFTGTPVVRADRLIDFDWDRTAPAPGIDPAAFSVRWTGTVTAPAAGDYVFRLDVPRCFDCKGHDPARLWIDDKLVADDDGSGKAVEAPVTLTAGAHSIRVELAHSGEDQGLRLTWTAPAEAQIAEATAAAKEADAIVAFVGLSPAVEGEALQIEVAGFSGGDRTDIGLPAAQVKLLEAAKATGKPLVVVLMTGSAVALTWAKAHADAILVGWYPGQAGGQAIADTLTGANNPGGRLPLTFYAKTRDLPAFIDYNMRERTYRYFTGTPLWGFGHGLSYTQFAYAAPKLLRSTIAAGESFTVEVPVKNTGKVGGDEVVQAYLVPPEPAVKPRFNDPVLQRQLVGFRRQTVKPGQTARVAFTIDPRGMSSVDAAGNRRVVPGEYRLHIGGGQPGDGPGVDTVFTVTGTKDLPK</sequence>
<evidence type="ECO:0000313" key="7">
    <source>
        <dbReference type="Proteomes" id="UP000244189"/>
    </source>
</evidence>
<name>A0A2T5GLP2_9SPHN</name>
<dbReference type="InterPro" id="IPR011658">
    <property type="entry name" value="PA14_dom"/>
</dbReference>
<dbReference type="SMART" id="SM00758">
    <property type="entry name" value="PA14"/>
    <property type="match status" value="1"/>
</dbReference>
<dbReference type="InterPro" id="IPR037524">
    <property type="entry name" value="PA14/GLEYA"/>
</dbReference>
<dbReference type="InterPro" id="IPR001764">
    <property type="entry name" value="Glyco_hydro_3_N"/>
</dbReference>
<dbReference type="Pfam" id="PF07691">
    <property type="entry name" value="PA14"/>
    <property type="match status" value="1"/>
</dbReference>
<feature type="chain" id="PRO_5015476175" evidence="4">
    <location>
        <begin position="23"/>
        <end position="852"/>
    </location>
</feature>
<dbReference type="SUPFAM" id="SSF56988">
    <property type="entry name" value="Anthrax protective antigen"/>
    <property type="match status" value="1"/>
</dbReference>
<proteinExistence type="inferred from homology"/>
<comment type="similarity">
    <text evidence="1">Belongs to the glycosyl hydrolase 3 family.</text>
</comment>
<dbReference type="GO" id="GO:0045493">
    <property type="term" value="P:xylan catabolic process"/>
    <property type="evidence" value="ECO:0007669"/>
    <property type="project" value="InterPro"/>
</dbReference>
<dbReference type="InterPro" id="IPR044993">
    <property type="entry name" value="BXL"/>
</dbReference>
<protein>
    <submittedName>
        <fullName evidence="6">Beta-glucosidase</fullName>
    </submittedName>
</protein>
<dbReference type="GO" id="GO:0046556">
    <property type="term" value="F:alpha-L-arabinofuranosidase activity"/>
    <property type="evidence" value="ECO:0007669"/>
    <property type="project" value="TreeGrafter"/>
</dbReference>
<organism evidence="6 7">
    <name type="scientific">Sphingomonas aurantiaca</name>
    <dbReference type="NCBI Taxonomy" id="185949"/>
    <lineage>
        <taxon>Bacteria</taxon>
        <taxon>Pseudomonadati</taxon>
        <taxon>Pseudomonadota</taxon>
        <taxon>Alphaproteobacteria</taxon>
        <taxon>Sphingomonadales</taxon>
        <taxon>Sphingomonadaceae</taxon>
        <taxon>Sphingomonas</taxon>
    </lineage>
</organism>
<dbReference type="InterPro" id="IPR036881">
    <property type="entry name" value="Glyco_hydro_3_C_sf"/>
</dbReference>
<dbReference type="Pfam" id="PF00933">
    <property type="entry name" value="Glyco_hydro_3"/>
    <property type="match status" value="1"/>
</dbReference>
<dbReference type="InterPro" id="IPR017853">
    <property type="entry name" value="GH"/>
</dbReference>
<comment type="caution">
    <text evidence="6">The sequence shown here is derived from an EMBL/GenBank/DDBJ whole genome shotgun (WGS) entry which is preliminary data.</text>
</comment>
<dbReference type="InterPro" id="IPR026891">
    <property type="entry name" value="Fn3-like"/>
</dbReference>
<dbReference type="SMART" id="SM01217">
    <property type="entry name" value="Fn3_like"/>
    <property type="match status" value="1"/>
</dbReference>
<dbReference type="AlphaFoldDB" id="A0A2T5GLP2"/>
<evidence type="ECO:0000259" key="5">
    <source>
        <dbReference type="PROSITE" id="PS51820"/>
    </source>
</evidence>
<dbReference type="GO" id="GO:0031222">
    <property type="term" value="P:arabinan catabolic process"/>
    <property type="evidence" value="ECO:0007669"/>
    <property type="project" value="TreeGrafter"/>
</dbReference>
<dbReference type="RefSeq" id="WP_107957721.1">
    <property type="nucleotide sequence ID" value="NZ_QAOG01000003.1"/>
</dbReference>
<dbReference type="Gene3D" id="3.40.50.1700">
    <property type="entry name" value="Glycoside hydrolase family 3 C-terminal domain"/>
    <property type="match status" value="2"/>
</dbReference>
<dbReference type="SUPFAM" id="SSF52279">
    <property type="entry name" value="Beta-D-glucan exohydrolase, C-terminal domain"/>
    <property type="match status" value="1"/>
</dbReference>
<dbReference type="PROSITE" id="PS51820">
    <property type="entry name" value="PA14"/>
    <property type="match status" value="1"/>
</dbReference>
<dbReference type="Proteomes" id="UP000244189">
    <property type="component" value="Unassembled WGS sequence"/>
</dbReference>
<dbReference type="Pfam" id="PF14310">
    <property type="entry name" value="Fn3-like"/>
    <property type="match status" value="1"/>
</dbReference>